<dbReference type="PANTHER" id="PTHR40074">
    <property type="entry name" value="O-ACETYLTRANSFERASE WECH"/>
    <property type="match status" value="1"/>
</dbReference>
<feature type="transmembrane region" description="Helical" evidence="8">
    <location>
        <begin position="71"/>
        <end position="88"/>
    </location>
</feature>
<comment type="subcellular location">
    <subcellularLocation>
        <location evidence="1">Cell membrane</location>
        <topology evidence="1">Multi-pass membrane protein</topology>
    </subcellularLocation>
</comment>
<keyword evidence="5 8" id="KW-1133">Transmembrane helix</keyword>
<keyword evidence="6 8" id="KW-0472">Membrane</keyword>
<feature type="transmembrane region" description="Helical" evidence="8">
    <location>
        <begin position="263"/>
        <end position="283"/>
    </location>
</feature>
<proteinExistence type="inferred from homology"/>
<evidence type="ECO:0000256" key="3">
    <source>
        <dbReference type="ARBA" id="ARBA00022475"/>
    </source>
</evidence>
<evidence type="ECO:0000259" key="9">
    <source>
        <dbReference type="Pfam" id="PF01757"/>
    </source>
</evidence>
<dbReference type="PANTHER" id="PTHR40074:SF2">
    <property type="entry name" value="O-ACETYLTRANSFERASE WECH"/>
    <property type="match status" value="1"/>
</dbReference>
<dbReference type="EMBL" id="BMXL01000007">
    <property type="protein sequence ID" value="GHD23199.1"/>
    <property type="molecule type" value="Genomic_DNA"/>
</dbReference>
<gene>
    <name evidence="10" type="ORF">GCM10007147_18060</name>
</gene>
<comment type="similarity">
    <text evidence="2">Belongs to the acyltransferase 3 family.</text>
</comment>
<feature type="transmembrane region" description="Helical" evidence="8">
    <location>
        <begin position="31"/>
        <end position="51"/>
    </location>
</feature>
<feature type="transmembrane region" description="Helical" evidence="8">
    <location>
        <begin position="231"/>
        <end position="251"/>
    </location>
</feature>
<feature type="domain" description="Acyltransferase 3" evidence="9">
    <location>
        <begin position="27"/>
        <end position="357"/>
    </location>
</feature>
<dbReference type="InterPro" id="IPR002656">
    <property type="entry name" value="Acyl_transf_3_dom"/>
</dbReference>
<dbReference type="RefSeq" id="WP_193517741.1">
    <property type="nucleotide sequence ID" value="NZ_BMXL01000007.1"/>
</dbReference>
<protein>
    <submittedName>
        <fullName evidence="10">Membrane protein</fullName>
    </submittedName>
</protein>
<evidence type="ECO:0000256" key="8">
    <source>
        <dbReference type="SAM" id="Phobius"/>
    </source>
</evidence>
<dbReference type="Proteomes" id="UP000654947">
    <property type="component" value="Unassembled WGS sequence"/>
</dbReference>
<feature type="transmembrane region" description="Helical" evidence="8">
    <location>
        <begin position="104"/>
        <end position="121"/>
    </location>
</feature>
<feature type="transmembrane region" description="Helical" evidence="8">
    <location>
        <begin position="304"/>
        <end position="323"/>
    </location>
</feature>
<comment type="caution">
    <text evidence="10">The sequence shown here is derived from an EMBL/GenBank/DDBJ whole genome shotgun (WGS) entry which is preliminary data.</text>
</comment>
<dbReference type="GO" id="GO:0005886">
    <property type="term" value="C:plasma membrane"/>
    <property type="evidence" value="ECO:0007669"/>
    <property type="project" value="UniProtKB-SubCell"/>
</dbReference>
<sequence length="370" mass="38889">MRVDETPAGGPASTKRAPNHTAAPATNWIDLARVCAMGAVVLVHAFSPLVSTTHAELGSHSWWAAHVFDSALRWCVPVFVMISGGLLLRPREHEDAAAFYRKRWAKIGVPLIVWTVAYLAWERWRDGIAASDAVAAASSGTPSIHLYFLYVIAGLYLLTPFLRTVVAYTSRAGLWWFAGLALGIGAADQLLGLVEGVGGSTAATQFLPFLGYYLLGWLLMTSDPGPRALRYGAVLFTGGVTATAVGAWAAAAVAGEWGTGAEYVYDFLSPTMVVASVGAFLLLRSAGLKLAAIGGPAARRIGRVVSVLSGLSFGVYLVHVMVLNTLRDIGGTPDGAAAFLAACGYGAATAVISIVLVAVVQRIPYLRATV</sequence>
<feature type="transmembrane region" description="Helical" evidence="8">
    <location>
        <begin position="144"/>
        <end position="162"/>
    </location>
</feature>
<keyword evidence="4 8" id="KW-0812">Transmembrane</keyword>
<name>A0A918XB79_9ACTN</name>
<keyword evidence="3" id="KW-1003">Cell membrane</keyword>
<organism evidence="10 11">
    <name type="scientific">Nocardiopsis kunsanensis</name>
    <dbReference type="NCBI Taxonomy" id="141693"/>
    <lineage>
        <taxon>Bacteria</taxon>
        <taxon>Bacillati</taxon>
        <taxon>Actinomycetota</taxon>
        <taxon>Actinomycetes</taxon>
        <taxon>Streptosporangiales</taxon>
        <taxon>Nocardiopsidaceae</taxon>
        <taxon>Nocardiopsis</taxon>
    </lineage>
</organism>
<reference evidence="10 11" key="1">
    <citation type="journal article" date="2014" name="Int. J. Syst. Evol. Microbiol.">
        <title>Complete genome sequence of Corynebacterium casei LMG S-19264T (=DSM 44701T), isolated from a smear-ripened cheese.</title>
        <authorList>
            <consortium name="US DOE Joint Genome Institute (JGI-PGF)"/>
            <person name="Walter F."/>
            <person name="Albersmeier A."/>
            <person name="Kalinowski J."/>
            <person name="Ruckert C."/>
        </authorList>
    </citation>
    <scope>NUCLEOTIDE SEQUENCE [LARGE SCALE GENOMIC DNA]</scope>
    <source>
        <strain evidence="10 11">KCTC 19473</strain>
    </source>
</reference>
<dbReference type="GO" id="GO:0009246">
    <property type="term" value="P:enterobacterial common antigen biosynthetic process"/>
    <property type="evidence" value="ECO:0007669"/>
    <property type="project" value="TreeGrafter"/>
</dbReference>
<feature type="transmembrane region" description="Helical" evidence="8">
    <location>
        <begin position="335"/>
        <end position="360"/>
    </location>
</feature>
<evidence type="ECO:0000256" key="7">
    <source>
        <dbReference type="SAM" id="MobiDB-lite"/>
    </source>
</evidence>
<evidence type="ECO:0000256" key="6">
    <source>
        <dbReference type="ARBA" id="ARBA00023136"/>
    </source>
</evidence>
<evidence type="ECO:0000256" key="4">
    <source>
        <dbReference type="ARBA" id="ARBA00022692"/>
    </source>
</evidence>
<feature type="transmembrane region" description="Helical" evidence="8">
    <location>
        <begin position="174"/>
        <end position="194"/>
    </location>
</feature>
<evidence type="ECO:0000313" key="10">
    <source>
        <dbReference type="EMBL" id="GHD23199.1"/>
    </source>
</evidence>
<dbReference type="AlphaFoldDB" id="A0A918XB79"/>
<dbReference type="Pfam" id="PF01757">
    <property type="entry name" value="Acyl_transf_3"/>
    <property type="match status" value="1"/>
</dbReference>
<feature type="transmembrane region" description="Helical" evidence="8">
    <location>
        <begin position="200"/>
        <end position="219"/>
    </location>
</feature>
<accession>A0A918XB79</accession>
<evidence type="ECO:0000313" key="11">
    <source>
        <dbReference type="Proteomes" id="UP000654947"/>
    </source>
</evidence>
<feature type="region of interest" description="Disordered" evidence="7">
    <location>
        <begin position="1"/>
        <end position="20"/>
    </location>
</feature>
<dbReference type="GO" id="GO:0016413">
    <property type="term" value="F:O-acetyltransferase activity"/>
    <property type="evidence" value="ECO:0007669"/>
    <property type="project" value="TreeGrafter"/>
</dbReference>
<evidence type="ECO:0000256" key="2">
    <source>
        <dbReference type="ARBA" id="ARBA00007400"/>
    </source>
</evidence>
<keyword evidence="11" id="KW-1185">Reference proteome</keyword>
<evidence type="ECO:0000256" key="5">
    <source>
        <dbReference type="ARBA" id="ARBA00022989"/>
    </source>
</evidence>
<evidence type="ECO:0000256" key="1">
    <source>
        <dbReference type="ARBA" id="ARBA00004651"/>
    </source>
</evidence>